<dbReference type="GO" id="GO:0003677">
    <property type="term" value="F:DNA binding"/>
    <property type="evidence" value="ECO:0007669"/>
    <property type="project" value="UniProtKB-KW"/>
</dbReference>
<evidence type="ECO:0000256" key="5">
    <source>
        <dbReference type="ARBA" id="ARBA00022806"/>
    </source>
</evidence>
<evidence type="ECO:0000256" key="1">
    <source>
        <dbReference type="ARBA" id="ARBA00005446"/>
    </source>
</evidence>
<dbReference type="CDD" id="cd17920">
    <property type="entry name" value="DEXHc_RecQ"/>
    <property type="match status" value="1"/>
</dbReference>
<dbReference type="SMART" id="SM00487">
    <property type="entry name" value="DEXDc"/>
    <property type="match status" value="1"/>
</dbReference>
<evidence type="ECO:0000259" key="14">
    <source>
        <dbReference type="PROSITE" id="PS51194"/>
    </source>
</evidence>
<evidence type="ECO:0000256" key="7">
    <source>
        <dbReference type="ARBA" id="ARBA00023125"/>
    </source>
</evidence>
<dbReference type="PANTHER" id="PTHR13710">
    <property type="entry name" value="DNA HELICASE RECQ FAMILY MEMBER"/>
    <property type="match status" value="1"/>
</dbReference>
<keyword evidence="16" id="KW-1185">Reference proteome</keyword>
<evidence type="ECO:0000256" key="11">
    <source>
        <dbReference type="ARBA" id="ARBA00044535"/>
    </source>
</evidence>
<dbReference type="GO" id="GO:0006281">
    <property type="term" value="P:DNA repair"/>
    <property type="evidence" value="ECO:0007669"/>
    <property type="project" value="TreeGrafter"/>
</dbReference>
<dbReference type="EC" id="5.6.2.4" evidence="10"/>
<evidence type="ECO:0000256" key="8">
    <source>
        <dbReference type="ARBA" id="ARBA00023235"/>
    </source>
</evidence>
<dbReference type="InterPro" id="IPR027417">
    <property type="entry name" value="P-loop_NTPase"/>
</dbReference>
<feature type="domain" description="Helicase C-terminal" evidence="14">
    <location>
        <begin position="217"/>
        <end position="359"/>
    </location>
</feature>
<feature type="domain" description="Helicase ATP-binding" evidence="13">
    <location>
        <begin position="25"/>
        <end position="193"/>
    </location>
</feature>
<dbReference type="Gene3D" id="3.40.50.300">
    <property type="entry name" value="P-loop containing nucleotide triphosphate hydrolases"/>
    <property type="match status" value="2"/>
</dbReference>
<dbReference type="AlphaFoldDB" id="A0A8J2Y8D5"/>
<proteinExistence type="inferred from homology"/>
<dbReference type="GO" id="GO:0043138">
    <property type="term" value="F:3'-5' DNA helicase activity"/>
    <property type="evidence" value="ECO:0007669"/>
    <property type="project" value="UniProtKB-EC"/>
</dbReference>
<gene>
    <name evidence="15" type="primary">recQ2</name>
    <name evidence="15" type="ORF">GCM10011312_26190</name>
</gene>
<keyword evidence="4" id="KW-0378">Hydrolase</keyword>
<dbReference type="FunFam" id="3.40.50.300:FF:001389">
    <property type="entry name" value="ATP-dependent DNA helicase RecQ"/>
    <property type="match status" value="1"/>
</dbReference>
<dbReference type="NCBIfam" id="TIGR00614">
    <property type="entry name" value="recQ_fam"/>
    <property type="match status" value="1"/>
</dbReference>
<comment type="catalytic activity">
    <reaction evidence="9">
        <text>Couples ATP hydrolysis with the unwinding of duplex DNA by translocating in the 3'-5' direction.</text>
        <dbReference type="EC" id="5.6.2.4"/>
    </reaction>
</comment>
<dbReference type="GO" id="GO:0005524">
    <property type="term" value="F:ATP binding"/>
    <property type="evidence" value="ECO:0007669"/>
    <property type="project" value="UniProtKB-KW"/>
</dbReference>
<dbReference type="Gene3D" id="1.10.10.10">
    <property type="entry name" value="Winged helix-like DNA-binding domain superfamily/Winged helix DNA-binding domain"/>
    <property type="match status" value="1"/>
</dbReference>
<keyword evidence="7" id="KW-0238">DNA-binding</keyword>
<evidence type="ECO:0000256" key="9">
    <source>
        <dbReference type="ARBA" id="ARBA00034617"/>
    </source>
</evidence>
<dbReference type="InterPro" id="IPR011545">
    <property type="entry name" value="DEAD/DEAH_box_helicase_dom"/>
</dbReference>
<dbReference type="PROSITE" id="PS51192">
    <property type="entry name" value="HELICASE_ATP_BIND_1"/>
    <property type="match status" value="1"/>
</dbReference>
<sequence>MTNPLEILQQYWGHHSFRPLQEEIILSVLSKKDTVALLPTGGGKSICFQVPALINEGLCIVVSPLIALMNDQVNALTKMGIKSMALTGGISYADLDRMLDNCIYGNYKFLYLSPERLQQELVQQRIEKMQVNLIAIDEAHCISQWGNDFRPAYKNVNLLRNLKPGVPFIALTATATPDVLSDTINELELVEPSIYQNSFFRENLSYQVWKEEDKFYRIRQLLEKQQAAIIYTRNRKSTEEISKQLNLEGIKSTFFHGGLNTSEKNKRLNNWLDETIPVMVATSAFGMGIDKTNLHIVIHIDLPESLESFFQEAGRVGRDGAYSKAILLYNEADKSQVYRQFISNLPTIDFLKLIYRKLCNHFYTAYGEGAFTTHAFNFEKFCIQYQLHTGKAYNAIQTMDRLGIIKLSLEFGRKTEVQFLVSSKQTVYYLDQSMKTAVIGKTILRIYTGIFDKPIAIDLELISDKCGQSTEEVIKQLKQFEKDKVISLNLATTDASITFIEPREDDRTINRISKMVEKQNRHKKDQVAAVINFIENDTTCKSIQLLRYFGDQSAVPCGICSVCAKQKSIPSAKEKRLIANALLTLLEEKVLSSREICESSSFSEPKTLLVLQQLVEAQKIMLTPTNKYTLK</sequence>
<evidence type="ECO:0000256" key="6">
    <source>
        <dbReference type="ARBA" id="ARBA00022840"/>
    </source>
</evidence>
<dbReference type="InterPro" id="IPR014001">
    <property type="entry name" value="Helicase_ATP-bd"/>
</dbReference>
<comment type="caution">
    <text evidence="15">The sequence shown here is derived from an EMBL/GenBank/DDBJ whole genome shotgun (WGS) entry which is preliminary data.</text>
</comment>
<protein>
    <recommendedName>
        <fullName evidence="11">ATP-dependent DNA helicase RecQ</fullName>
        <ecNumber evidence="10">5.6.2.4</ecNumber>
    </recommendedName>
    <alternativeName>
        <fullName evidence="12">DNA 3'-5' helicase RecQ</fullName>
    </alternativeName>
</protein>
<dbReference type="GO" id="GO:0046872">
    <property type="term" value="F:metal ion binding"/>
    <property type="evidence" value="ECO:0007669"/>
    <property type="project" value="UniProtKB-KW"/>
</dbReference>
<evidence type="ECO:0000256" key="2">
    <source>
        <dbReference type="ARBA" id="ARBA00022723"/>
    </source>
</evidence>
<dbReference type="GO" id="GO:0009378">
    <property type="term" value="F:four-way junction helicase activity"/>
    <property type="evidence" value="ECO:0007669"/>
    <property type="project" value="TreeGrafter"/>
</dbReference>
<keyword evidence="8" id="KW-0413">Isomerase</keyword>
<organism evidence="15 16">
    <name type="scientific">Planktosalinus lacus</name>
    <dbReference type="NCBI Taxonomy" id="1526573"/>
    <lineage>
        <taxon>Bacteria</taxon>
        <taxon>Pseudomonadati</taxon>
        <taxon>Bacteroidota</taxon>
        <taxon>Flavobacteriia</taxon>
        <taxon>Flavobacteriales</taxon>
        <taxon>Flavobacteriaceae</taxon>
        <taxon>Planktosalinus</taxon>
    </lineage>
</organism>
<name>A0A8J2Y8D5_9FLAO</name>
<dbReference type="InterPro" id="IPR036388">
    <property type="entry name" value="WH-like_DNA-bd_sf"/>
</dbReference>
<evidence type="ECO:0000313" key="16">
    <source>
        <dbReference type="Proteomes" id="UP000652231"/>
    </source>
</evidence>
<dbReference type="GO" id="GO:0006310">
    <property type="term" value="P:DNA recombination"/>
    <property type="evidence" value="ECO:0007669"/>
    <property type="project" value="InterPro"/>
</dbReference>
<keyword evidence="2" id="KW-0479">Metal-binding</keyword>
<dbReference type="InterPro" id="IPR032284">
    <property type="entry name" value="RecQ_Zn-bd"/>
</dbReference>
<dbReference type="RefSeq" id="WP_188443274.1">
    <property type="nucleotide sequence ID" value="NZ_BMGK01000014.1"/>
</dbReference>
<dbReference type="EMBL" id="BMGK01000014">
    <property type="protein sequence ID" value="GGE01478.1"/>
    <property type="molecule type" value="Genomic_DNA"/>
</dbReference>
<keyword evidence="6" id="KW-0067">ATP-binding</keyword>
<evidence type="ECO:0000259" key="13">
    <source>
        <dbReference type="PROSITE" id="PS51192"/>
    </source>
</evidence>
<evidence type="ECO:0000256" key="10">
    <source>
        <dbReference type="ARBA" id="ARBA00034808"/>
    </source>
</evidence>
<dbReference type="GO" id="GO:0030894">
    <property type="term" value="C:replisome"/>
    <property type="evidence" value="ECO:0007669"/>
    <property type="project" value="TreeGrafter"/>
</dbReference>
<dbReference type="Pfam" id="PF16124">
    <property type="entry name" value="RecQ_Zn_bind"/>
    <property type="match status" value="1"/>
</dbReference>
<dbReference type="SUPFAM" id="SSF52540">
    <property type="entry name" value="P-loop containing nucleoside triphosphate hydrolases"/>
    <property type="match status" value="1"/>
</dbReference>
<dbReference type="PANTHER" id="PTHR13710:SF105">
    <property type="entry name" value="ATP-DEPENDENT DNA HELICASE Q1"/>
    <property type="match status" value="1"/>
</dbReference>
<dbReference type="SMART" id="SM00490">
    <property type="entry name" value="HELICc"/>
    <property type="match status" value="1"/>
</dbReference>
<dbReference type="InterPro" id="IPR001650">
    <property type="entry name" value="Helicase_C-like"/>
</dbReference>
<dbReference type="GO" id="GO:0016787">
    <property type="term" value="F:hydrolase activity"/>
    <property type="evidence" value="ECO:0007669"/>
    <property type="project" value="UniProtKB-KW"/>
</dbReference>
<dbReference type="Proteomes" id="UP000652231">
    <property type="component" value="Unassembled WGS sequence"/>
</dbReference>
<dbReference type="GO" id="GO:0043590">
    <property type="term" value="C:bacterial nucleoid"/>
    <property type="evidence" value="ECO:0007669"/>
    <property type="project" value="TreeGrafter"/>
</dbReference>
<dbReference type="InterPro" id="IPR004589">
    <property type="entry name" value="DNA_helicase_ATP-dep_RecQ"/>
</dbReference>
<evidence type="ECO:0000256" key="12">
    <source>
        <dbReference type="ARBA" id="ARBA00044550"/>
    </source>
</evidence>
<dbReference type="GO" id="GO:0005737">
    <property type="term" value="C:cytoplasm"/>
    <property type="evidence" value="ECO:0007669"/>
    <property type="project" value="TreeGrafter"/>
</dbReference>
<keyword evidence="5 15" id="KW-0347">Helicase</keyword>
<evidence type="ECO:0000256" key="4">
    <source>
        <dbReference type="ARBA" id="ARBA00022801"/>
    </source>
</evidence>
<evidence type="ECO:0000256" key="3">
    <source>
        <dbReference type="ARBA" id="ARBA00022741"/>
    </source>
</evidence>
<reference evidence="15" key="1">
    <citation type="journal article" date="2014" name="Int. J. Syst. Evol. Microbiol.">
        <title>Complete genome sequence of Corynebacterium casei LMG S-19264T (=DSM 44701T), isolated from a smear-ripened cheese.</title>
        <authorList>
            <consortium name="US DOE Joint Genome Institute (JGI-PGF)"/>
            <person name="Walter F."/>
            <person name="Albersmeier A."/>
            <person name="Kalinowski J."/>
            <person name="Ruckert C."/>
        </authorList>
    </citation>
    <scope>NUCLEOTIDE SEQUENCE</scope>
    <source>
        <strain evidence="15">CGMCC 1.12924</strain>
    </source>
</reference>
<keyword evidence="3" id="KW-0547">Nucleotide-binding</keyword>
<evidence type="ECO:0000313" key="15">
    <source>
        <dbReference type="EMBL" id="GGE01478.1"/>
    </source>
</evidence>
<comment type="similarity">
    <text evidence="1">Belongs to the helicase family. RecQ subfamily.</text>
</comment>
<dbReference type="Pfam" id="PF00271">
    <property type="entry name" value="Helicase_C"/>
    <property type="match status" value="1"/>
</dbReference>
<accession>A0A8J2Y8D5</accession>
<reference evidence="15" key="2">
    <citation type="submission" date="2020-09" db="EMBL/GenBank/DDBJ databases">
        <authorList>
            <person name="Sun Q."/>
            <person name="Zhou Y."/>
        </authorList>
    </citation>
    <scope>NUCLEOTIDE SEQUENCE</scope>
    <source>
        <strain evidence="15">CGMCC 1.12924</strain>
    </source>
</reference>
<dbReference type="Pfam" id="PF00270">
    <property type="entry name" value="DEAD"/>
    <property type="match status" value="1"/>
</dbReference>
<dbReference type="PROSITE" id="PS51194">
    <property type="entry name" value="HELICASE_CTER"/>
    <property type="match status" value="1"/>
</dbReference>